<feature type="compositionally biased region" description="Polar residues" evidence="3">
    <location>
        <begin position="27"/>
        <end position="38"/>
    </location>
</feature>
<evidence type="ECO:0000259" key="4">
    <source>
        <dbReference type="PROSITE" id="PS50102"/>
    </source>
</evidence>
<keyword evidence="6" id="KW-1185">Reference proteome</keyword>
<dbReference type="Gene3D" id="3.30.70.330">
    <property type="match status" value="1"/>
</dbReference>
<sequence>MTSRPTQDSIQSTPNKKRRHDDENDSDSPTATKTKSPIATTTKNKHKKHGDKKQAKAELLAKIPTHDPEGIPYSKIQLRRMKRRVKNGLDPIPTEEEEREIQRRKEEEKREVEACLFGNDADEGETAKDDDGNSNAEEDEEEEDANENVEGADEEEDDGSADGGQEGRHSTKDDKPRNSQPPNKKSKRAKPVPPDYICQACQNKPSNDAEFIPHWIYDCPVKITKRGCNAVAKRLRGLHDPPSRKVFVSGLPFDVTEGTVKRFFEESVIENSSGGNAEVVHVKLIKFEDSQRCKGQGILTFDSDEGAKAALKLNGCIWSADEESGKDKKKKKDKKTEKKKDVKELRLKVSKVLNRFVTKKKKN</sequence>
<organism evidence="5 6">
    <name type="scientific">Cyclotella cryptica</name>
    <dbReference type="NCBI Taxonomy" id="29204"/>
    <lineage>
        <taxon>Eukaryota</taxon>
        <taxon>Sar</taxon>
        <taxon>Stramenopiles</taxon>
        <taxon>Ochrophyta</taxon>
        <taxon>Bacillariophyta</taxon>
        <taxon>Coscinodiscophyceae</taxon>
        <taxon>Thalassiosirophycidae</taxon>
        <taxon>Stephanodiscales</taxon>
        <taxon>Stephanodiscaceae</taxon>
        <taxon>Cyclotella</taxon>
    </lineage>
</organism>
<dbReference type="SMART" id="SM00360">
    <property type="entry name" value="RRM"/>
    <property type="match status" value="1"/>
</dbReference>
<protein>
    <recommendedName>
        <fullName evidence="4">RRM domain-containing protein</fullName>
    </recommendedName>
</protein>
<feature type="compositionally biased region" description="Basic and acidic residues" evidence="3">
    <location>
        <begin position="100"/>
        <end position="113"/>
    </location>
</feature>
<dbReference type="PANTHER" id="PTHR23236">
    <property type="entry name" value="EUKARYOTIC TRANSLATION INITIATION FACTOR 4B/4H"/>
    <property type="match status" value="1"/>
</dbReference>
<accession>A0ABD3QWV9</accession>
<feature type="domain" description="RRM" evidence="4">
    <location>
        <begin position="244"/>
        <end position="335"/>
    </location>
</feature>
<dbReference type="SUPFAM" id="SSF54928">
    <property type="entry name" value="RNA-binding domain, RBD"/>
    <property type="match status" value="1"/>
</dbReference>
<proteinExistence type="predicted"/>
<keyword evidence="1 2" id="KW-0694">RNA-binding</keyword>
<feature type="region of interest" description="Disordered" evidence="3">
    <location>
        <begin position="1"/>
        <end position="196"/>
    </location>
</feature>
<dbReference type="EMBL" id="JABMIG020000005">
    <property type="protein sequence ID" value="KAL3804865.1"/>
    <property type="molecule type" value="Genomic_DNA"/>
</dbReference>
<evidence type="ECO:0000256" key="3">
    <source>
        <dbReference type="SAM" id="MobiDB-lite"/>
    </source>
</evidence>
<gene>
    <name evidence="5" type="ORF">HJC23_006637</name>
</gene>
<evidence type="ECO:0000313" key="5">
    <source>
        <dbReference type="EMBL" id="KAL3804865.1"/>
    </source>
</evidence>
<dbReference type="AlphaFoldDB" id="A0ABD3QWV9"/>
<dbReference type="InterPro" id="IPR000504">
    <property type="entry name" value="RRM_dom"/>
</dbReference>
<name>A0ABD3QWV9_9STRA</name>
<dbReference type="PANTHER" id="PTHR23236:SF11">
    <property type="entry name" value="EUKARYOTIC TRANSLATION INITIATION FACTOR 4H"/>
    <property type="match status" value="1"/>
</dbReference>
<feature type="compositionally biased region" description="Acidic residues" evidence="3">
    <location>
        <begin position="136"/>
        <end position="160"/>
    </location>
</feature>
<dbReference type="Proteomes" id="UP001516023">
    <property type="component" value="Unassembled WGS sequence"/>
</dbReference>
<feature type="compositionally biased region" description="Basic and acidic residues" evidence="3">
    <location>
        <begin position="165"/>
        <end position="177"/>
    </location>
</feature>
<dbReference type="InterPro" id="IPR012677">
    <property type="entry name" value="Nucleotide-bd_a/b_plait_sf"/>
</dbReference>
<evidence type="ECO:0000256" key="2">
    <source>
        <dbReference type="PROSITE-ProRule" id="PRU00176"/>
    </source>
</evidence>
<feature type="compositionally biased region" description="Basic residues" evidence="3">
    <location>
        <begin position="77"/>
        <end position="86"/>
    </location>
</feature>
<dbReference type="GO" id="GO:0003723">
    <property type="term" value="F:RNA binding"/>
    <property type="evidence" value="ECO:0007669"/>
    <property type="project" value="UniProtKB-UniRule"/>
</dbReference>
<evidence type="ECO:0000256" key="1">
    <source>
        <dbReference type="ARBA" id="ARBA00022884"/>
    </source>
</evidence>
<dbReference type="PROSITE" id="PS50102">
    <property type="entry name" value="RRM"/>
    <property type="match status" value="1"/>
</dbReference>
<comment type="caution">
    <text evidence="5">The sequence shown here is derived from an EMBL/GenBank/DDBJ whole genome shotgun (WGS) entry which is preliminary data.</text>
</comment>
<feature type="compositionally biased region" description="Polar residues" evidence="3">
    <location>
        <begin position="1"/>
        <end position="14"/>
    </location>
</feature>
<reference evidence="5 6" key="1">
    <citation type="journal article" date="2020" name="G3 (Bethesda)">
        <title>Improved Reference Genome for Cyclotella cryptica CCMP332, a Model for Cell Wall Morphogenesis, Salinity Adaptation, and Lipid Production in Diatoms (Bacillariophyta).</title>
        <authorList>
            <person name="Roberts W.R."/>
            <person name="Downey K.M."/>
            <person name="Ruck E.C."/>
            <person name="Traller J.C."/>
            <person name="Alverson A.J."/>
        </authorList>
    </citation>
    <scope>NUCLEOTIDE SEQUENCE [LARGE SCALE GENOMIC DNA]</scope>
    <source>
        <strain evidence="5 6">CCMP332</strain>
    </source>
</reference>
<dbReference type="InterPro" id="IPR035979">
    <property type="entry name" value="RBD_domain_sf"/>
</dbReference>
<dbReference type="Pfam" id="PF00076">
    <property type="entry name" value="RRM_1"/>
    <property type="match status" value="1"/>
</dbReference>
<evidence type="ECO:0000313" key="6">
    <source>
        <dbReference type="Proteomes" id="UP001516023"/>
    </source>
</evidence>